<comment type="similarity">
    <text evidence="1 4 7">Belongs to the pyrroline-5-carboxylate reductase family.</text>
</comment>
<protein>
    <recommendedName>
        <fullName evidence="4 5">Pyrroline-5-carboxylate reductase</fullName>
        <shortName evidence="4">P5C reductase</shortName>
        <shortName evidence="4">P5CR</shortName>
        <ecNumber evidence="4 5">1.5.1.2</ecNumber>
    </recommendedName>
    <alternativeName>
        <fullName evidence="4">PCA reductase</fullName>
    </alternativeName>
</protein>
<dbReference type="UniPathway" id="UPA00098">
    <property type="reaction ID" value="UER00361"/>
</dbReference>
<dbReference type="InterPro" id="IPR000304">
    <property type="entry name" value="Pyrroline-COOH_reductase"/>
</dbReference>
<proteinExistence type="inferred from homology"/>
<dbReference type="InterPro" id="IPR008927">
    <property type="entry name" value="6-PGluconate_DH-like_C_sf"/>
</dbReference>
<dbReference type="PIRSF" id="PIRSF000193">
    <property type="entry name" value="Pyrrol-5-carb_rd"/>
    <property type="match status" value="1"/>
</dbReference>
<dbReference type="Proteomes" id="UP000004956">
    <property type="component" value="Unassembled WGS sequence"/>
</dbReference>
<dbReference type="OrthoDB" id="9805754at2"/>
<evidence type="ECO:0000256" key="6">
    <source>
        <dbReference type="PIRSR" id="PIRSR000193-1"/>
    </source>
</evidence>
<evidence type="ECO:0000256" key="5">
    <source>
        <dbReference type="NCBIfam" id="TIGR00112"/>
    </source>
</evidence>
<dbReference type="STRING" id="762967.HMPREF9440_01876"/>
<keyword evidence="4 7" id="KW-0028">Amino-acid biosynthesis</keyword>
<dbReference type="EMBL" id="AFBQ01000282">
    <property type="protein sequence ID" value="EHY30773.1"/>
    <property type="molecule type" value="Genomic_DNA"/>
</dbReference>
<evidence type="ECO:0000313" key="10">
    <source>
        <dbReference type="EMBL" id="EHY30773.1"/>
    </source>
</evidence>
<evidence type="ECO:0000256" key="1">
    <source>
        <dbReference type="ARBA" id="ARBA00005525"/>
    </source>
</evidence>
<dbReference type="PANTHER" id="PTHR11645">
    <property type="entry name" value="PYRROLINE-5-CARBOXYLATE REDUCTASE"/>
    <property type="match status" value="1"/>
</dbReference>
<keyword evidence="11" id="KW-1185">Reference proteome</keyword>
<dbReference type="GO" id="GO:0004735">
    <property type="term" value="F:pyrroline-5-carboxylate reductase activity"/>
    <property type="evidence" value="ECO:0007669"/>
    <property type="project" value="UniProtKB-UniRule"/>
</dbReference>
<dbReference type="Pfam" id="PF14748">
    <property type="entry name" value="P5CR_dimer"/>
    <property type="match status" value="1"/>
</dbReference>
<dbReference type="EC" id="1.5.1.2" evidence="4 5"/>
<dbReference type="GO" id="GO:0055129">
    <property type="term" value="P:L-proline biosynthetic process"/>
    <property type="evidence" value="ECO:0007669"/>
    <property type="project" value="UniProtKB-UniRule"/>
</dbReference>
<evidence type="ECO:0000256" key="3">
    <source>
        <dbReference type="ARBA" id="ARBA00023002"/>
    </source>
</evidence>
<accession>H3KGJ6</accession>
<comment type="caution">
    <text evidence="10">The sequence shown here is derived from an EMBL/GenBank/DDBJ whole genome shotgun (WGS) entry which is preliminary data.</text>
</comment>
<dbReference type="InterPro" id="IPR036291">
    <property type="entry name" value="NAD(P)-bd_dom_sf"/>
</dbReference>
<dbReference type="HOGENOM" id="CLU_042344_0_2_4"/>
<comment type="pathway">
    <text evidence="4 7">Amino-acid biosynthesis; L-proline biosynthesis; L-proline from L-glutamate 5-semialdehyde: step 1/1.</text>
</comment>
<evidence type="ECO:0000313" key="11">
    <source>
        <dbReference type="Proteomes" id="UP000004956"/>
    </source>
</evidence>
<dbReference type="FunFam" id="1.10.3730.10:FF:000001">
    <property type="entry name" value="Pyrroline-5-carboxylate reductase"/>
    <property type="match status" value="1"/>
</dbReference>
<gene>
    <name evidence="4" type="primary">proC</name>
    <name evidence="10" type="ORF">HMPREF9440_01876</name>
</gene>
<dbReference type="PANTHER" id="PTHR11645:SF0">
    <property type="entry name" value="PYRROLINE-5-CARBOXYLATE REDUCTASE 3"/>
    <property type="match status" value="1"/>
</dbReference>
<feature type="domain" description="Pyrroline-5-carboxylate reductase catalytic N-terminal" evidence="8">
    <location>
        <begin position="3"/>
        <end position="79"/>
    </location>
</feature>
<dbReference type="RefSeq" id="WP_008543029.1">
    <property type="nucleotide sequence ID" value="NZ_JH605000.1"/>
</dbReference>
<dbReference type="SUPFAM" id="SSF51735">
    <property type="entry name" value="NAD(P)-binding Rossmann-fold domains"/>
    <property type="match status" value="1"/>
</dbReference>
<dbReference type="InterPro" id="IPR029036">
    <property type="entry name" value="P5CR_dimer"/>
</dbReference>
<dbReference type="AlphaFoldDB" id="H3KGJ6"/>
<evidence type="ECO:0000256" key="4">
    <source>
        <dbReference type="HAMAP-Rule" id="MF_01925"/>
    </source>
</evidence>
<dbReference type="HAMAP" id="MF_01925">
    <property type="entry name" value="P5C_reductase"/>
    <property type="match status" value="1"/>
</dbReference>
<keyword evidence="4 7" id="KW-0641">Proline biosynthesis</keyword>
<evidence type="ECO:0000259" key="9">
    <source>
        <dbReference type="Pfam" id="PF14748"/>
    </source>
</evidence>
<comment type="catalytic activity">
    <reaction evidence="4 7">
        <text>L-proline + NADP(+) = (S)-1-pyrroline-5-carboxylate + NADPH + 2 H(+)</text>
        <dbReference type="Rhea" id="RHEA:14109"/>
        <dbReference type="ChEBI" id="CHEBI:15378"/>
        <dbReference type="ChEBI" id="CHEBI:17388"/>
        <dbReference type="ChEBI" id="CHEBI:57783"/>
        <dbReference type="ChEBI" id="CHEBI:58349"/>
        <dbReference type="ChEBI" id="CHEBI:60039"/>
        <dbReference type="EC" id="1.5.1.2"/>
    </reaction>
</comment>
<dbReference type="GO" id="GO:0005737">
    <property type="term" value="C:cytoplasm"/>
    <property type="evidence" value="ECO:0007669"/>
    <property type="project" value="UniProtKB-SubCell"/>
</dbReference>
<feature type="binding site" evidence="6">
    <location>
        <begin position="7"/>
        <end position="12"/>
    </location>
    <ligand>
        <name>NADP(+)</name>
        <dbReference type="ChEBI" id="CHEBI:58349"/>
    </ligand>
</feature>
<sequence>MRTIGFLGGGNMAGAIIGGLLRLDDAPVIHVVDHNPAKLERLAALGAKTHEAPGDWITACDLFVLAVKPQGMKDALGPVKAFLNPKGAALTIAAGIESAAYAEWLSGYPLIRSMPNTPAMVGEGVTGLWVPEGIAPEHAEAAEFVLSAVGRVVRVAKEGDIDLVGAIPGSGPAYVFRFMEALQAAAVRRGMPEADAKALALGTVKGAALLAEASGKPFSELREQVTSKGGTTARALAVMNARDIDAMMDEAVGAAIARTLEMKAMFR</sequence>
<feature type="binding site" evidence="6">
    <location>
        <begin position="66"/>
        <end position="69"/>
    </location>
    <ligand>
        <name>NADP(+)</name>
        <dbReference type="ChEBI" id="CHEBI:58349"/>
    </ligand>
</feature>
<keyword evidence="3 4" id="KW-0560">Oxidoreductase</keyword>
<comment type="function">
    <text evidence="4">Catalyzes the reduction of 1-pyrroline-5-carboxylate (PCA) to L-proline.</text>
</comment>
<keyword evidence="2 4" id="KW-0521">NADP</keyword>
<evidence type="ECO:0000259" key="8">
    <source>
        <dbReference type="Pfam" id="PF03807"/>
    </source>
</evidence>
<dbReference type="InterPro" id="IPR028939">
    <property type="entry name" value="P5C_Rdtase_cat_N"/>
</dbReference>
<evidence type="ECO:0000256" key="2">
    <source>
        <dbReference type="ARBA" id="ARBA00022857"/>
    </source>
</evidence>
<dbReference type="Gene3D" id="1.10.3730.10">
    <property type="entry name" value="ProC C-terminal domain-like"/>
    <property type="match status" value="1"/>
</dbReference>
<comment type="catalytic activity">
    <reaction evidence="4">
        <text>L-proline + NAD(+) = (S)-1-pyrroline-5-carboxylate + NADH + 2 H(+)</text>
        <dbReference type="Rhea" id="RHEA:14105"/>
        <dbReference type="ChEBI" id="CHEBI:15378"/>
        <dbReference type="ChEBI" id="CHEBI:17388"/>
        <dbReference type="ChEBI" id="CHEBI:57540"/>
        <dbReference type="ChEBI" id="CHEBI:57945"/>
        <dbReference type="ChEBI" id="CHEBI:60039"/>
        <dbReference type="EC" id="1.5.1.2"/>
    </reaction>
</comment>
<keyword evidence="4" id="KW-0963">Cytoplasm</keyword>
<dbReference type="NCBIfam" id="TIGR00112">
    <property type="entry name" value="proC"/>
    <property type="match status" value="1"/>
</dbReference>
<dbReference type="Pfam" id="PF03807">
    <property type="entry name" value="F420_oxidored"/>
    <property type="match status" value="1"/>
</dbReference>
<comment type="subcellular location">
    <subcellularLocation>
        <location evidence="4">Cytoplasm</location>
    </subcellularLocation>
</comment>
<dbReference type="PROSITE" id="PS00521">
    <property type="entry name" value="P5CR"/>
    <property type="match status" value="1"/>
</dbReference>
<name>H3KGJ6_9BURK</name>
<feature type="domain" description="Pyrroline-5-carboxylate reductase dimerisation" evidence="9">
    <location>
        <begin position="158"/>
        <end position="262"/>
    </location>
</feature>
<dbReference type="Gene3D" id="3.40.50.720">
    <property type="entry name" value="NAD(P)-binding Rossmann-like Domain"/>
    <property type="match status" value="1"/>
</dbReference>
<dbReference type="InterPro" id="IPR053790">
    <property type="entry name" value="P5CR-like_CS"/>
</dbReference>
<organism evidence="10 11">
    <name type="scientific">Sutterella parvirubra YIT 11816</name>
    <dbReference type="NCBI Taxonomy" id="762967"/>
    <lineage>
        <taxon>Bacteria</taxon>
        <taxon>Pseudomonadati</taxon>
        <taxon>Pseudomonadota</taxon>
        <taxon>Betaproteobacteria</taxon>
        <taxon>Burkholderiales</taxon>
        <taxon>Sutterellaceae</taxon>
        <taxon>Sutterella</taxon>
    </lineage>
</organism>
<evidence type="ECO:0000256" key="7">
    <source>
        <dbReference type="RuleBase" id="RU003903"/>
    </source>
</evidence>
<dbReference type="PATRIC" id="fig|762967.3.peg.1480"/>
<dbReference type="SUPFAM" id="SSF48179">
    <property type="entry name" value="6-phosphogluconate dehydrogenase C-terminal domain-like"/>
    <property type="match status" value="1"/>
</dbReference>
<reference evidence="10 11" key="1">
    <citation type="submission" date="2011-11" db="EMBL/GenBank/DDBJ databases">
        <authorList>
            <person name="Weinstock G."/>
            <person name="Sodergren E."/>
            <person name="Clifton S."/>
            <person name="Fulton L."/>
            <person name="Fulton B."/>
            <person name="Courtney L."/>
            <person name="Fronick C."/>
            <person name="Harrison M."/>
            <person name="Strong C."/>
            <person name="Farmer C."/>
            <person name="Delahaunty K."/>
            <person name="Markovic C."/>
            <person name="Hall O."/>
            <person name="Minx P."/>
            <person name="Tomlinson C."/>
            <person name="Mitreva M."/>
            <person name="Hou S."/>
            <person name="Chen J."/>
            <person name="Wollam A."/>
            <person name="Pepin K.H."/>
            <person name="Johnson M."/>
            <person name="Bhonagiri V."/>
            <person name="Zhang X."/>
            <person name="Suruliraj S."/>
            <person name="Warren W."/>
            <person name="Chinwalla A."/>
            <person name="Mardis E.R."/>
            <person name="Wilson R.K."/>
        </authorList>
    </citation>
    <scope>NUCLEOTIDE SEQUENCE [LARGE SCALE GENOMIC DNA]</scope>
    <source>
        <strain evidence="10 11">YIT 11816</strain>
    </source>
</reference>